<keyword evidence="7" id="KW-1185">Reference proteome</keyword>
<dbReference type="Pfam" id="PF00172">
    <property type="entry name" value="Zn_clus"/>
    <property type="match status" value="1"/>
</dbReference>
<keyword evidence="1" id="KW-0805">Transcription regulation</keyword>
<reference evidence="6" key="1">
    <citation type="submission" date="2023-03" db="EMBL/GenBank/DDBJ databases">
        <title>Near-Complete genome sequence of Lipomyces tetrasporous NRRL Y-64009, an oleaginous yeast capable of growing on lignocellulosic hydrolysates.</title>
        <authorList>
            <consortium name="Lawrence Berkeley National Laboratory"/>
            <person name="Jagtap S.S."/>
            <person name="Liu J.-J."/>
            <person name="Walukiewicz H.E."/>
            <person name="Pangilinan J."/>
            <person name="Lipzen A."/>
            <person name="Ahrendt S."/>
            <person name="Koriabine M."/>
            <person name="Cobaugh K."/>
            <person name="Salamov A."/>
            <person name="Yoshinaga Y."/>
            <person name="Ng V."/>
            <person name="Daum C."/>
            <person name="Grigoriev I.V."/>
            <person name="Slininger P.J."/>
            <person name="Dien B.S."/>
            <person name="Jin Y.-S."/>
            <person name="Rao C.V."/>
        </authorList>
    </citation>
    <scope>NUCLEOTIDE SEQUENCE</scope>
    <source>
        <strain evidence="6">NRRL Y-64009</strain>
    </source>
</reference>
<dbReference type="SUPFAM" id="SSF57701">
    <property type="entry name" value="Zn2/Cys6 DNA-binding domain"/>
    <property type="match status" value="1"/>
</dbReference>
<dbReference type="SMART" id="SM00066">
    <property type="entry name" value="GAL4"/>
    <property type="match status" value="1"/>
</dbReference>
<protein>
    <recommendedName>
        <fullName evidence="5">Zn(2)-C6 fungal-type domain-containing protein</fullName>
    </recommendedName>
</protein>
<dbReference type="PANTHER" id="PTHR47840">
    <property type="entry name" value="ZN(II)2CYS6 TRANSCRIPTION FACTOR (EUROFUNG)-RELATED"/>
    <property type="match status" value="1"/>
</dbReference>
<keyword evidence="3" id="KW-0539">Nucleus</keyword>
<dbReference type="PANTHER" id="PTHR47840:SF1">
    <property type="entry name" value="ZN(II)2CYS6 TRANSCRIPTION FACTOR (EUROFUNG)"/>
    <property type="match status" value="1"/>
</dbReference>
<feature type="region of interest" description="Disordered" evidence="4">
    <location>
        <begin position="597"/>
        <end position="622"/>
    </location>
</feature>
<dbReference type="PROSITE" id="PS50048">
    <property type="entry name" value="ZN2_CY6_FUNGAL_2"/>
    <property type="match status" value="1"/>
</dbReference>
<name>A0AAD7QL25_9ASCO</name>
<evidence type="ECO:0000256" key="1">
    <source>
        <dbReference type="ARBA" id="ARBA00023015"/>
    </source>
</evidence>
<evidence type="ECO:0000256" key="4">
    <source>
        <dbReference type="SAM" id="MobiDB-lite"/>
    </source>
</evidence>
<dbReference type="CDD" id="cd12148">
    <property type="entry name" value="fungal_TF_MHR"/>
    <property type="match status" value="1"/>
</dbReference>
<gene>
    <name evidence="6" type="ORF">POJ06DRAFT_202627</name>
</gene>
<organism evidence="6 7">
    <name type="scientific">Lipomyces tetrasporus</name>
    <dbReference type="NCBI Taxonomy" id="54092"/>
    <lineage>
        <taxon>Eukaryota</taxon>
        <taxon>Fungi</taxon>
        <taxon>Dikarya</taxon>
        <taxon>Ascomycota</taxon>
        <taxon>Saccharomycotina</taxon>
        <taxon>Lipomycetes</taxon>
        <taxon>Lipomycetales</taxon>
        <taxon>Lipomycetaceae</taxon>
        <taxon>Lipomyces</taxon>
    </lineage>
</organism>
<dbReference type="GO" id="GO:0000981">
    <property type="term" value="F:DNA-binding transcription factor activity, RNA polymerase II-specific"/>
    <property type="evidence" value="ECO:0007669"/>
    <property type="project" value="InterPro"/>
</dbReference>
<sequence length="669" mass="75864">MSANGRLDGPRKMRKGTRSCTQCRRRKIRCVFPPDNFQACARCMHRGLECVEQTYEDTVGNENTTLRDRIARLESLLESAAVTSQTSQTSRTLHKDAPLTGFPNIEVPVHGDIDISVSEDGSKAPFKSFLTTDTVWRKSRTEQSSQVELTLDEHTTTLPTPLPSDHAGPDRRTNFVTQKRRNSCQALRSILPPYDRLLGILQANGSWWIHWREKTFGSAVAAEPLFEYAARVYFNESPEEMGILVAAYARSDEASQARALQMVEKIVTRNDEYAASIKGLECILVQGKCYLDSGQPRRAWLSHRRGLILAQLMNLHKMRSGSPEREAIWWALYHGDRFVSMILNLPYGVNDAQLDSENETEPTSPSMFSQIFSIRCSRVVTRIIDRNQATKDPVWSVTMQIEEELESIAACTPADWWILPSSPEAVIETVSSLRKRLLIQMYFFNIRLHLHLPFMRKDPSDSRHEHSRHCCTVAARELIRRYLLLRSNVFATGEDLFNCKTTDFIAFTACLVLLIGAFYVSNLDATESGALSNDQDDSKLIYSLKNILGNLMREKSCKMASQCYLALDTIISANDSGGPKAVFIPYFGTISIKQRKRSIESSTRHQHASSVPERGTADMHPATRNFDASQFTIDWSIDSSTSTLMDEDFSAFWNFPMIDIDEDWSQFLQ</sequence>
<evidence type="ECO:0000256" key="2">
    <source>
        <dbReference type="ARBA" id="ARBA00023163"/>
    </source>
</evidence>
<dbReference type="PROSITE" id="PS00463">
    <property type="entry name" value="ZN2_CY6_FUNGAL_1"/>
    <property type="match status" value="1"/>
</dbReference>
<feature type="region of interest" description="Disordered" evidence="4">
    <location>
        <begin position="153"/>
        <end position="172"/>
    </location>
</feature>
<dbReference type="GO" id="GO:0008270">
    <property type="term" value="F:zinc ion binding"/>
    <property type="evidence" value="ECO:0007669"/>
    <property type="project" value="InterPro"/>
</dbReference>
<evidence type="ECO:0000313" key="7">
    <source>
        <dbReference type="Proteomes" id="UP001217417"/>
    </source>
</evidence>
<proteinExistence type="predicted"/>
<dbReference type="InterPro" id="IPR001138">
    <property type="entry name" value="Zn2Cys6_DnaBD"/>
</dbReference>
<evidence type="ECO:0000313" key="6">
    <source>
        <dbReference type="EMBL" id="KAJ8097228.1"/>
    </source>
</evidence>
<evidence type="ECO:0000259" key="5">
    <source>
        <dbReference type="PROSITE" id="PS50048"/>
    </source>
</evidence>
<accession>A0AAD7QL25</accession>
<dbReference type="InterPro" id="IPR036864">
    <property type="entry name" value="Zn2-C6_fun-type_DNA-bd_sf"/>
</dbReference>
<evidence type="ECO:0000256" key="3">
    <source>
        <dbReference type="ARBA" id="ARBA00023242"/>
    </source>
</evidence>
<dbReference type="Gene3D" id="4.10.240.10">
    <property type="entry name" value="Zn(2)-C6 fungal-type DNA-binding domain"/>
    <property type="match status" value="1"/>
</dbReference>
<keyword evidence="2" id="KW-0804">Transcription</keyword>
<dbReference type="Proteomes" id="UP001217417">
    <property type="component" value="Unassembled WGS sequence"/>
</dbReference>
<dbReference type="EMBL" id="JARPMG010000012">
    <property type="protein sequence ID" value="KAJ8097228.1"/>
    <property type="molecule type" value="Genomic_DNA"/>
</dbReference>
<dbReference type="GeneID" id="80880449"/>
<comment type="caution">
    <text evidence="6">The sequence shown here is derived from an EMBL/GenBank/DDBJ whole genome shotgun (WGS) entry which is preliminary data.</text>
</comment>
<dbReference type="RefSeq" id="XP_056040678.1">
    <property type="nucleotide sequence ID" value="XM_056185283.1"/>
</dbReference>
<dbReference type="AlphaFoldDB" id="A0AAD7QL25"/>
<dbReference type="CDD" id="cd00067">
    <property type="entry name" value="GAL4"/>
    <property type="match status" value="1"/>
</dbReference>
<feature type="domain" description="Zn(2)-C6 fungal-type" evidence="5">
    <location>
        <begin position="19"/>
        <end position="52"/>
    </location>
</feature>